<keyword evidence="3" id="KW-1185">Reference proteome</keyword>
<proteinExistence type="predicted"/>
<dbReference type="Proteomes" id="UP000536835">
    <property type="component" value="Unassembled WGS sequence"/>
</dbReference>
<keyword evidence="1" id="KW-1133">Transmembrane helix</keyword>
<organism evidence="2 3">
    <name type="scientific">Parvularcula mediterranea</name>
    <dbReference type="NCBI Taxonomy" id="2732508"/>
    <lineage>
        <taxon>Bacteria</taxon>
        <taxon>Pseudomonadati</taxon>
        <taxon>Pseudomonadota</taxon>
        <taxon>Alphaproteobacteria</taxon>
        <taxon>Parvularculales</taxon>
        <taxon>Parvularculaceae</taxon>
        <taxon>Parvularcula</taxon>
    </lineage>
</organism>
<accession>A0A7Y3RKM6</accession>
<dbReference type="EMBL" id="JABFCX010000002">
    <property type="protein sequence ID" value="NNU15809.1"/>
    <property type="molecule type" value="Genomic_DNA"/>
</dbReference>
<feature type="transmembrane region" description="Helical" evidence="1">
    <location>
        <begin position="82"/>
        <end position="100"/>
    </location>
</feature>
<evidence type="ECO:0000313" key="3">
    <source>
        <dbReference type="Proteomes" id="UP000536835"/>
    </source>
</evidence>
<evidence type="ECO:0000313" key="2">
    <source>
        <dbReference type="EMBL" id="NNU15809.1"/>
    </source>
</evidence>
<name>A0A7Y3RKM6_9PROT</name>
<keyword evidence="1" id="KW-0472">Membrane</keyword>
<feature type="transmembrane region" description="Helical" evidence="1">
    <location>
        <begin position="36"/>
        <end position="61"/>
    </location>
</feature>
<feature type="transmembrane region" description="Helical" evidence="1">
    <location>
        <begin position="106"/>
        <end position="129"/>
    </location>
</feature>
<sequence length="133" mass="14228">MVMREKVTAGVLAVLVVLAVWFGFEIMARGIEASTGWQMLVAVLVFVMLSGGIAAVIALSGRSKTQQVDERDNRIALQAQSLRGFLYLALSFLVLGLAIGNGDFGLANRLFLAILGIEIVSGLGMLILYRISA</sequence>
<dbReference type="AlphaFoldDB" id="A0A7Y3RKM6"/>
<protein>
    <recommendedName>
        <fullName evidence="4">DUF2178 domain-containing protein</fullName>
    </recommendedName>
</protein>
<evidence type="ECO:0000256" key="1">
    <source>
        <dbReference type="SAM" id="Phobius"/>
    </source>
</evidence>
<comment type="caution">
    <text evidence="2">The sequence shown here is derived from an EMBL/GenBank/DDBJ whole genome shotgun (WGS) entry which is preliminary data.</text>
</comment>
<feature type="transmembrane region" description="Helical" evidence="1">
    <location>
        <begin position="7"/>
        <end position="24"/>
    </location>
</feature>
<keyword evidence="1" id="KW-0812">Transmembrane</keyword>
<gene>
    <name evidence="2" type="ORF">HK107_05680</name>
</gene>
<reference evidence="2 3" key="1">
    <citation type="submission" date="2020-05" db="EMBL/GenBank/DDBJ databases">
        <title>Parvularcula mediterraneae sp. nov., isolated from polypropylene straw from shallow seawater of the seashore of Laganas in Zakynthos island, Greece.</title>
        <authorList>
            <person name="Szabo I."/>
            <person name="Al-Omari J."/>
            <person name="Rado J."/>
            <person name="Szerdahelyi G.S."/>
        </authorList>
    </citation>
    <scope>NUCLEOTIDE SEQUENCE [LARGE SCALE GENOMIC DNA]</scope>
    <source>
        <strain evidence="2 3">ZS-1/3</strain>
    </source>
</reference>
<evidence type="ECO:0008006" key="4">
    <source>
        <dbReference type="Google" id="ProtNLM"/>
    </source>
</evidence>
<dbReference type="RefSeq" id="WP_173197540.1">
    <property type="nucleotide sequence ID" value="NZ_JABFCX010000002.1"/>
</dbReference>